<name>A0AAV7M6Z4_PLEWA</name>
<proteinExistence type="predicted"/>
<dbReference type="AlphaFoldDB" id="A0AAV7M6Z4"/>
<sequence length="159" mass="17272">MAHQHCHRLVIEPAAMLMCSRCSSTRRAFHCPKCATGLCLGAPARPCQVHGQCRGPQGPRASPYHHPFHGGVYRHGQAGGRGFIIPRAAVLAPLPWGLCPPGGNLSGKWRGRRYGRGFCAMVILAAGTPPACWRCSRQQSAGRQVRNDPLNLFKELLVC</sequence>
<evidence type="ECO:0000313" key="2">
    <source>
        <dbReference type="Proteomes" id="UP001066276"/>
    </source>
</evidence>
<dbReference type="Proteomes" id="UP001066276">
    <property type="component" value="Chromosome 10"/>
</dbReference>
<organism evidence="1 2">
    <name type="scientific">Pleurodeles waltl</name>
    <name type="common">Iberian ribbed newt</name>
    <dbReference type="NCBI Taxonomy" id="8319"/>
    <lineage>
        <taxon>Eukaryota</taxon>
        <taxon>Metazoa</taxon>
        <taxon>Chordata</taxon>
        <taxon>Craniata</taxon>
        <taxon>Vertebrata</taxon>
        <taxon>Euteleostomi</taxon>
        <taxon>Amphibia</taxon>
        <taxon>Batrachia</taxon>
        <taxon>Caudata</taxon>
        <taxon>Salamandroidea</taxon>
        <taxon>Salamandridae</taxon>
        <taxon>Pleurodelinae</taxon>
        <taxon>Pleurodeles</taxon>
    </lineage>
</organism>
<protein>
    <submittedName>
        <fullName evidence="1">Uncharacterized protein</fullName>
    </submittedName>
</protein>
<accession>A0AAV7M6Z4</accession>
<keyword evidence="2" id="KW-1185">Reference proteome</keyword>
<reference evidence="1" key="1">
    <citation type="journal article" date="2022" name="bioRxiv">
        <title>Sequencing and chromosome-scale assembly of the giantPleurodeles waltlgenome.</title>
        <authorList>
            <person name="Brown T."/>
            <person name="Elewa A."/>
            <person name="Iarovenko S."/>
            <person name="Subramanian E."/>
            <person name="Araus A.J."/>
            <person name="Petzold A."/>
            <person name="Susuki M."/>
            <person name="Suzuki K.-i.T."/>
            <person name="Hayashi T."/>
            <person name="Toyoda A."/>
            <person name="Oliveira C."/>
            <person name="Osipova E."/>
            <person name="Leigh N.D."/>
            <person name="Simon A."/>
            <person name="Yun M.H."/>
        </authorList>
    </citation>
    <scope>NUCLEOTIDE SEQUENCE</scope>
    <source>
        <strain evidence="1">20211129_DDA</strain>
        <tissue evidence="1">Liver</tissue>
    </source>
</reference>
<comment type="caution">
    <text evidence="1">The sequence shown here is derived from an EMBL/GenBank/DDBJ whole genome shotgun (WGS) entry which is preliminary data.</text>
</comment>
<dbReference type="EMBL" id="JANPWB010000014">
    <property type="protein sequence ID" value="KAJ1098314.1"/>
    <property type="molecule type" value="Genomic_DNA"/>
</dbReference>
<evidence type="ECO:0000313" key="1">
    <source>
        <dbReference type="EMBL" id="KAJ1098314.1"/>
    </source>
</evidence>
<gene>
    <name evidence="1" type="ORF">NDU88_003429</name>
</gene>